<dbReference type="InterPro" id="IPR013221">
    <property type="entry name" value="Mur_ligase_cen"/>
</dbReference>
<evidence type="ECO:0000256" key="3">
    <source>
        <dbReference type="ARBA" id="ARBA00022741"/>
    </source>
</evidence>
<keyword evidence="5" id="KW-0961">Cell wall biogenesis/degradation</keyword>
<feature type="domain" description="Mur ligase central" evidence="6">
    <location>
        <begin position="54"/>
        <end position="282"/>
    </location>
</feature>
<feature type="binding site" evidence="5">
    <location>
        <position position="231"/>
    </location>
    <ligand>
        <name>Zn(2+)</name>
        <dbReference type="ChEBI" id="CHEBI:29105"/>
    </ligand>
</feature>
<dbReference type="GO" id="GO:0016874">
    <property type="term" value="F:ligase activity"/>
    <property type="evidence" value="ECO:0007669"/>
    <property type="project" value="UniProtKB-KW"/>
</dbReference>
<dbReference type="Gene3D" id="3.40.1190.10">
    <property type="entry name" value="Mur-like, catalytic domain"/>
    <property type="match status" value="1"/>
</dbReference>
<feature type="binding site" evidence="5">
    <location>
        <position position="212"/>
    </location>
    <ligand>
        <name>Zn(2+)</name>
        <dbReference type="ChEBI" id="CHEBI:29105"/>
    </ligand>
</feature>
<keyword evidence="9" id="KW-1185">Reference proteome</keyword>
<dbReference type="EMBL" id="JAYJLD010000013">
    <property type="protein sequence ID" value="MEB3102090.1"/>
    <property type="molecule type" value="Genomic_DNA"/>
</dbReference>
<comment type="function">
    <text evidence="5">The lipid II isoglutaminyl synthase complex catalyzes the formation of alpha-D-isoglutamine in the cell wall lipid II stem peptide. The MurT subunit catalyzes the ATP-dependent amidation of D-glutamate residue of lipid II, converting it to an isoglutamine residue.</text>
</comment>
<proteinExistence type="inferred from homology"/>
<keyword evidence="5" id="KW-0479">Metal-binding</keyword>
<evidence type="ECO:0000313" key="9">
    <source>
        <dbReference type="Proteomes" id="UP001310386"/>
    </source>
</evidence>
<comment type="pathway">
    <text evidence="1 5">Cell wall biogenesis; peptidoglycan biosynthesis.</text>
</comment>
<dbReference type="InterPro" id="IPR013564">
    <property type="entry name" value="MurT_C"/>
</dbReference>
<feature type="domain" description="Lipid II isoglutaminyl synthase (glutamine-hydrolyzing) subunit MurT C-terminal" evidence="7">
    <location>
        <begin position="320"/>
        <end position="429"/>
    </location>
</feature>
<dbReference type="InterPro" id="IPR036565">
    <property type="entry name" value="Mur-like_cat_sf"/>
</dbReference>
<feature type="active site" evidence="5">
    <location>
        <position position="356"/>
    </location>
</feature>
<evidence type="ECO:0000313" key="8">
    <source>
        <dbReference type="EMBL" id="MEB3102090.1"/>
    </source>
</evidence>
<evidence type="ECO:0000259" key="6">
    <source>
        <dbReference type="Pfam" id="PF08245"/>
    </source>
</evidence>
<comment type="caution">
    <text evidence="8">The sequence shown here is derived from an EMBL/GenBank/DDBJ whole genome shotgun (WGS) entry which is preliminary data.</text>
</comment>
<comment type="catalytic activity">
    <reaction evidence="5">
        <text>beta-D-GlcNAc-(1-&gt;4)-Mur2Ac(oyl-L-Ala-gamma-D-O-P-Glu-L-Lys-D-Ala-D-Ala)-di-trans,octa-cis-undecaprenyl diphosphate + NH4(+) = beta-D-GlcNAc-(1-&gt;4)-Mur2Ac(oyl-L-Ala-D-isoglutaminyl-L-Lys-D-Ala-D-Ala)-di-trans,octa-cis-undecaprenyl diphosphate + phosphate + H(+)</text>
        <dbReference type="Rhea" id="RHEA:57932"/>
        <dbReference type="ChEBI" id="CHEBI:15378"/>
        <dbReference type="ChEBI" id="CHEBI:28938"/>
        <dbReference type="ChEBI" id="CHEBI:43474"/>
        <dbReference type="ChEBI" id="CHEBI:62233"/>
        <dbReference type="ChEBI" id="CHEBI:143132"/>
    </reaction>
</comment>
<sequence length="443" mass="49197">MLRLWLALVTAKIAYFFSRLLGRQGTTISGVVALRIYPLILKRLSQKLKTVVFVTGTNGKTTTSNLLASMLKQSGRSVIHNREGANMLTGITASVVKEANWRGTLNGDCAVFEVDEGSLPAVMKQLAPSHIVIINFFRDQLDRYGEIDVLIQNMMAAIRPAQTRLILNTDDPLVGQFEGLNKHTIYFGMRSETENSVFGQFALGESIFCPQCGEEMKYRHIHFGQLGDYACSCGFSRRTPKYEAGSIQARPTLSFQMNGLPLTSALIGSFNAYNVLAAAAAALECGVSMEHVQQALTRYAPQNGRMETFIHRGLPYILNLNKNPSGTNVIINEIMADPARKQLLIILNDFVADGEDISWIWDVDFEVFNQKAVEKIVCAGSRSSELALRLKYAGIDSNKIKDISRIHNAINYILEHPLQTYVLPTYSALEITKHDLGEKVQPT</sequence>
<organism evidence="8 9">
    <name type="scientific">Ferviditalea candida</name>
    <dbReference type="NCBI Taxonomy" id="3108399"/>
    <lineage>
        <taxon>Bacteria</taxon>
        <taxon>Bacillati</taxon>
        <taxon>Bacillota</taxon>
        <taxon>Bacilli</taxon>
        <taxon>Bacillales</taxon>
        <taxon>Paenibacillaceae</taxon>
        <taxon>Ferviditalea</taxon>
    </lineage>
</organism>
<keyword evidence="4 5" id="KW-0067">ATP-binding</keyword>
<reference evidence="8" key="1">
    <citation type="submission" date="2023-12" db="EMBL/GenBank/DDBJ databases">
        <title>Fervidustalea candida gen. nov., sp. nov., a novel member of the family Paenibacillaceae isolated from a geothermal area.</title>
        <authorList>
            <person name="Li W.-J."/>
            <person name="Jiao J.-Y."/>
            <person name="Chen Y."/>
        </authorList>
    </citation>
    <scope>NUCLEOTIDE SEQUENCE</scope>
    <source>
        <strain evidence="8">SYSU GA230002</strain>
    </source>
</reference>
<dbReference type="InterPro" id="IPR018109">
    <property type="entry name" value="Folylpolyglutamate_synth_CS"/>
</dbReference>
<dbReference type="SUPFAM" id="SSF53623">
    <property type="entry name" value="MurD-like peptide ligases, catalytic domain"/>
    <property type="match status" value="1"/>
</dbReference>
<name>A0ABU5ZLW3_9BACL</name>
<keyword evidence="2 5" id="KW-0436">Ligase</keyword>
<evidence type="ECO:0000256" key="5">
    <source>
        <dbReference type="HAMAP-Rule" id="MF_02214"/>
    </source>
</evidence>
<evidence type="ECO:0000256" key="4">
    <source>
        <dbReference type="ARBA" id="ARBA00022840"/>
    </source>
</evidence>
<dbReference type="PANTHER" id="PTHR23135:SF7">
    <property type="entry name" value="LIPID II ISOGLUTAMINYL SYNTHASE (GLUTAMINE-HYDROLYZING) SUBUNIT MURT"/>
    <property type="match status" value="1"/>
</dbReference>
<dbReference type="HAMAP" id="MF_02214">
    <property type="entry name" value="Lipid_II_synth_MurT"/>
    <property type="match status" value="1"/>
</dbReference>
<dbReference type="EC" id="6.3.5.13" evidence="5"/>
<keyword evidence="5" id="KW-0862">Zinc</keyword>
<comment type="similarity">
    <text evidence="5">Belongs to the MurCDEF family. MurT subfamily.</text>
</comment>
<accession>A0ABU5ZLW3</accession>
<evidence type="ECO:0000256" key="1">
    <source>
        <dbReference type="ARBA" id="ARBA00004752"/>
    </source>
</evidence>
<dbReference type="Pfam" id="PF08353">
    <property type="entry name" value="MurT_C"/>
    <property type="match status" value="1"/>
</dbReference>
<dbReference type="RefSeq" id="WP_371754208.1">
    <property type="nucleotide sequence ID" value="NZ_JAYJLD010000013.1"/>
</dbReference>
<evidence type="ECO:0000259" key="7">
    <source>
        <dbReference type="Pfam" id="PF08353"/>
    </source>
</evidence>
<keyword evidence="5" id="KW-0133">Cell shape</keyword>
<evidence type="ECO:0000256" key="2">
    <source>
        <dbReference type="ARBA" id="ARBA00022598"/>
    </source>
</evidence>
<comment type="subunit">
    <text evidence="5">Forms a heterodimer with GatD.</text>
</comment>
<dbReference type="Proteomes" id="UP001310386">
    <property type="component" value="Unassembled WGS sequence"/>
</dbReference>
<dbReference type="PANTHER" id="PTHR23135">
    <property type="entry name" value="MUR LIGASE FAMILY MEMBER"/>
    <property type="match status" value="1"/>
</dbReference>
<keyword evidence="3 5" id="KW-0547">Nucleotide-binding</keyword>
<dbReference type="PROSITE" id="PS01011">
    <property type="entry name" value="FOLYLPOLYGLU_SYNT_1"/>
    <property type="match status" value="1"/>
</dbReference>
<comment type="catalytic activity">
    <reaction evidence="5">
        <text>beta-D-GlcNAc-(1-&gt;4)-Mur2Ac(oyl-L-Ala-gamma-D-Glu-L-Lys-D-Ala-D-Ala)-di-trans,octa-cis-undecaprenyl diphosphate + ATP = beta-D-GlcNAc-(1-&gt;4)-Mur2Ac(oyl-L-Ala-gamma-D-O-P-Glu-L-Lys-D-Ala-D-Ala)-di-trans,octa-cis-undecaprenyl diphosphate + ADP</text>
        <dbReference type="Rhea" id="RHEA:59488"/>
        <dbReference type="ChEBI" id="CHEBI:30616"/>
        <dbReference type="ChEBI" id="CHEBI:60033"/>
        <dbReference type="ChEBI" id="CHEBI:143132"/>
        <dbReference type="ChEBI" id="CHEBI:456216"/>
    </reaction>
</comment>
<dbReference type="InterPro" id="IPR043703">
    <property type="entry name" value="Lipid_II_synth_MurT"/>
</dbReference>
<comment type="catalytic activity">
    <reaction evidence="5">
        <text>beta-D-GlcNAc-(1-&gt;4)-Mur2Ac(oyl-L-Ala-gamma-D-Glu-L-Lys-D-Ala-D-Ala)-di-trans,octa-cis-undecaprenyl diphosphate + L-glutamine + ATP + H2O = beta-D-GlcNAc-(1-&gt;4)-Mur2Ac(oyl-L-Ala-D-isoglutaminyl-L-Lys-D-Ala-D-Ala)-di-trans,octa-cis-undecaprenyl diphosphate + L-glutamate + ADP + phosphate + H(+)</text>
        <dbReference type="Rhea" id="RHEA:57928"/>
        <dbReference type="ChEBI" id="CHEBI:15377"/>
        <dbReference type="ChEBI" id="CHEBI:15378"/>
        <dbReference type="ChEBI" id="CHEBI:29985"/>
        <dbReference type="ChEBI" id="CHEBI:30616"/>
        <dbReference type="ChEBI" id="CHEBI:43474"/>
        <dbReference type="ChEBI" id="CHEBI:58359"/>
        <dbReference type="ChEBI" id="CHEBI:60033"/>
        <dbReference type="ChEBI" id="CHEBI:62233"/>
        <dbReference type="ChEBI" id="CHEBI:456216"/>
        <dbReference type="EC" id="6.3.5.13"/>
    </reaction>
</comment>
<keyword evidence="5" id="KW-0573">Peptidoglycan synthesis</keyword>
<gene>
    <name evidence="5" type="primary">murT</name>
    <name evidence="8" type="ORF">VF724_10485</name>
</gene>
<protein>
    <recommendedName>
        <fullName evidence="5">Lipid II isoglutaminyl synthase (glutamine-hydrolyzing) subunit MurT</fullName>
        <ecNumber evidence="5">6.3.5.13</ecNumber>
    </recommendedName>
</protein>
<dbReference type="Pfam" id="PF08245">
    <property type="entry name" value="Mur_ligase_M"/>
    <property type="match status" value="1"/>
</dbReference>
<feature type="binding site" evidence="5">
    <location>
        <position position="233"/>
    </location>
    <ligand>
        <name>Zn(2+)</name>
        <dbReference type="ChEBI" id="CHEBI:29105"/>
    </ligand>
</feature>
<feature type="binding site" evidence="5">
    <location>
        <position position="209"/>
    </location>
    <ligand>
        <name>Zn(2+)</name>
        <dbReference type="ChEBI" id="CHEBI:29105"/>
    </ligand>
</feature>